<evidence type="ECO:0000313" key="3">
    <source>
        <dbReference type="Proteomes" id="UP000002051"/>
    </source>
</evidence>
<reference evidence="2" key="3">
    <citation type="submission" date="2015-04" db="UniProtKB">
        <authorList>
            <consortium name="EnsemblPlants"/>
        </authorList>
    </citation>
    <scope>IDENTIFICATION</scope>
    <source>
        <strain evidence="2">cv. Jemalong A17</strain>
    </source>
</reference>
<dbReference type="STRING" id="3880.G7K873"/>
<dbReference type="SUPFAM" id="SSF47794">
    <property type="entry name" value="Rad51 N-terminal domain-like"/>
    <property type="match status" value="1"/>
</dbReference>
<dbReference type="Gene3D" id="1.10.150.20">
    <property type="entry name" value="5' to 3' exonuclease, C-terminal subdomain"/>
    <property type="match status" value="1"/>
</dbReference>
<dbReference type="EMBL" id="CM001221">
    <property type="protein sequence ID" value="AES95613.1"/>
    <property type="molecule type" value="Genomic_DNA"/>
</dbReference>
<evidence type="ECO:0000313" key="1">
    <source>
        <dbReference type="EMBL" id="AES95613.1"/>
    </source>
</evidence>
<reference evidence="1 3" key="1">
    <citation type="journal article" date="2011" name="Nature">
        <title>The Medicago genome provides insight into the evolution of rhizobial symbioses.</title>
        <authorList>
            <person name="Young N.D."/>
            <person name="Debelle F."/>
            <person name="Oldroyd G.E."/>
            <person name="Geurts R."/>
            <person name="Cannon S.B."/>
            <person name="Udvardi M.K."/>
            <person name="Benedito V.A."/>
            <person name="Mayer K.F."/>
            <person name="Gouzy J."/>
            <person name="Schoof H."/>
            <person name="Van de Peer Y."/>
            <person name="Proost S."/>
            <person name="Cook D.R."/>
            <person name="Meyers B.C."/>
            <person name="Spannagl M."/>
            <person name="Cheung F."/>
            <person name="De Mita S."/>
            <person name="Krishnakumar V."/>
            <person name="Gundlach H."/>
            <person name="Zhou S."/>
            <person name="Mudge J."/>
            <person name="Bharti A.K."/>
            <person name="Murray J.D."/>
            <person name="Naoumkina M.A."/>
            <person name="Rosen B."/>
            <person name="Silverstein K.A."/>
            <person name="Tang H."/>
            <person name="Rombauts S."/>
            <person name="Zhao P.X."/>
            <person name="Zhou P."/>
            <person name="Barbe V."/>
            <person name="Bardou P."/>
            <person name="Bechner M."/>
            <person name="Bellec A."/>
            <person name="Berger A."/>
            <person name="Berges H."/>
            <person name="Bidwell S."/>
            <person name="Bisseling T."/>
            <person name="Choisne N."/>
            <person name="Couloux A."/>
            <person name="Denny R."/>
            <person name="Deshpande S."/>
            <person name="Dai X."/>
            <person name="Doyle J.J."/>
            <person name="Dudez A.M."/>
            <person name="Farmer A.D."/>
            <person name="Fouteau S."/>
            <person name="Franken C."/>
            <person name="Gibelin C."/>
            <person name="Gish J."/>
            <person name="Goldstein S."/>
            <person name="Gonzalez A.J."/>
            <person name="Green P.J."/>
            <person name="Hallab A."/>
            <person name="Hartog M."/>
            <person name="Hua A."/>
            <person name="Humphray S.J."/>
            <person name="Jeong D.H."/>
            <person name="Jing Y."/>
            <person name="Jocker A."/>
            <person name="Kenton S.M."/>
            <person name="Kim D.J."/>
            <person name="Klee K."/>
            <person name="Lai H."/>
            <person name="Lang C."/>
            <person name="Lin S."/>
            <person name="Macmil S.L."/>
            <person name="Magdelenat G."/>
            <person name="Matthews L."/>
            <person name="McCorrison J."/>
            <person name="Monaghan E.L."/>
            <person name="Mun J.H."/>
            <person name="Najar F.Z."/>
            <person name="Nicholson C."/>
            <person name="Noirot C."/>
            <person name="O'Bleness M."/>
            <person name="Paule C.R."/>
            <person name="Poulain J."/>
            <person name="Prion F."/>
            <person name="Qin B."/>
            <person name="Qu C."/>
            <person name="Retzel E.F."/>
            <person name="Riddle C."/>
            <person name="Sallet E."/>
            <person name="Samain S."/>
            <person name="Samson N."/>
            <person name="Sanders I."/>
            <person name="Saurat O."/>
            <person name="Scarpelli C."/>
            <person name="Schiex T."/>
            <person name="Segurens B."/>
            <person name="Severin A.J."/>
            <person name="Sherrier D.J."/>
            <person name="Shi R."/>
            <person name="Sims S."/>
            <person name="Singer S.R."/>
            <person name="Sinharoy S."/>
            <person name="Sterck L."/>
            <person name="Viollet A."/>
            <person name="Wang B.B."/>
            <person name="Wang K."/>
            <person name="Wang M."/>
            <person name="Wang X."/>
            <person name="Warfsmann J."/>
            <person name="Weissenbach J."/>
            <person name="White D.D."/>
            <person name="White J.D."/>
            <person name="Wiley G.B."/>
            <person name="Wincker P."/>
            <person name="Xing Y."/>
            <person name="Yang L."/>
            <person name="Yao Z."/>
            <person name="Ying F."/>
            <person name="Zhai J."/>
            <person name="Zhou L."/>
            <person name="Zuber A."/>
            <person name="Denarie J."/>
            <person name="Dixon R.A."/>
            <person name="May G.D."/>
            <person name="Schwartz D.C."/>
            <person name="Rogers J."/>
            <person name="Quetier F."/>
            <person name="Town C.D."/>
            <person name="Roe B.A."/>
        </authorList>
    </citation>
    <scope>NUCLEOTIDE SEQUENCE [LARGE SCALE GENOMIC DNA]</scope>
    <source>
        <strain evidence="1">A17</strain>
        <strain evidence="2 3">cv. Jemalong A17</strain>
    </source>
</reference>
<name>G7K873_MEDTR</name>
<dbReference type="HOGENOM" id="CLU_1211360_0_0_1"/>
<dbReference type="InterPro" id="IPR010995">
    <property type="entry name" value="DNA_repair_Rad51/TF_NusA_a-hlx"/>
</dbReference>
<dbReference type="Proteomes" id="UP000002051">
    <property type="component" value="Chromosome 5"/>
</dbReference>
<keyword evidence="3" id="KW-1185">Reference proteome</keyword>
<organism evidence="1 3">
    <name type="scientific">Medicago truncatula</name>
    <name type="common">Barrel medic</name>
    <name type="synonym">Medicago tribuloides</name>
    <dbReference type="NCBI Taxonomy" id="3880"/>
    <lineage>
        <taxon>Eukaryota</taxon>
        <taxon>Viridiplantae</taxon>
        <taxon>Streptophyta</taxon>
        <taxon>Embryophyta</taxon>
        <taxon>Tracheophyta</taxon>
        <taxon>Spermatophyta</taxon>
        <taxon>Magnoliopsida</taxon>
        <taxon>eudicotyledons</taxon>
        <taxon>Gunneridae</taxon>
        <taxon>Pentapetalae</taxon>
        <taxon>rosids</taxon>
        <taxon>fabids</taxon>
        <taxon>Fabales</taxon>
        <taxon>Fabaceae</taxon>
        <taxon>Papilionoideae</taxon>
        <taxon>50 kb inversion clade</taxon>
        <taxon>NPAAA clade</taxon>
        <taxon>Hologalegina</taxon>
        <taxon>IRL clade</taxon>
        <taxon>Trifolieae</taxon>
        <taxon>Medicago</taxon>
    </lineage>
</organism>
<reference evidence="1 3" key="2">
    <citation type="journal article" date="2014" name="BMC Genomics">
        <title>An improved genome release (version Mt4.0) for the model legume Medicago truncatula.</title>
        <authorList>
            <person name="Tang H."/>
            <person name="Krishnakumar V."/>
            <person name="Bidwell S."/>
            <person name="Rosen B."/>
            <person name="Chan A."/>
            <person name="Zhou S."/>
            <person name="Gentzbittel L."/>
            <person name="Childs K.L."/>
            <person name="Yandell M."/>
            <person name="Gundlach H."/>
            <person name="Mayer K.F."/>
            <person name="Schwartz D.C."/>
            <person name="Town C.D."/>
        </authorList>
    </citation>
    <scope>GENOME REANNOTATION</scope>
    <source>
        <strain evidence="2 3">cv. Jemalong A17</strain>
    </source>
</reference>
<proteinExistence type="predicted"/>
<protein>
    <submittedName>
        <fullName evidence="1 2">Uncharacterized protein</fullName>
    </submittedName>
</protein>
<sequence length="229" mass="25614">MMSESESDESVNEGEDLNAADADVTNPLLNIGDESIDKLISQGIDVVDVKRLIDADISSCQQLLLLHSKMSLNQIEGMSSDKVNRILEAAQSLVGSVDDFIEEHIKGATEEQRNETISMLRSHLEKTFDLDTLVRRGQKLAKAFKGLIEEEDKENQLLSYEIFVAMISNNLQEDDQSMVLRMLMQSTLEALTLPNLRTHISTFQFLGHLAHWNPPFSSADAEKVVVLII</sequence>
<dbReference type="PaxDb" id="3880-AES95613"/>
<gene>
    <name evidence="1" type="ordered locus">MTR_5g027430</name>
</gene>
<evidence type="ECO:0000313" key="2">
    <source>
        <dbReference type="EnsemblPlants" id="AES95613"/>
    </source>
</evidence>
<dbReference type="AlphaFoldDB" id="G7K873"/>
<dbReference type="GO" id="GO:0000166">
    <property type="term" value="F:nucleotide binding"/>
    <property type="evidence" value="ECO:0007669"/>
    <property type="project" value="InterPro"/>
</dbReference>
<dbReference type="EnsemblPlants" id="AES95613">
    <property type="protein sequence ID" value="AES95613"/>
    <property type="gene ID" value="MTR_5g027430"/>
</dbReference>
<accession>G7K873</accession>